<dbReference type="Pfam" id="PF00496">
    <property type="entry name" value="SBP_bac_5"/>
    <property type="match status" value="1"/>
</dbReference>
<evidence type="ECO:0000256" key="2">
    <source>
        <dbReference type="ARBA" id="ARBA00022729"/>
    </source>
</evidence>
<keyword evidence="6" id="KW-1185">Reference proteome</keyword>
<accession>A0A4S8EUF9</accession>
<name>A0A4S8EUF9_9BURK</name>
<protein>
    <submittedName>
        <fullName evidence="5">ABC transporter substrate-binding protein</fullName>
    </submittedName>
</protein>
<evidence type="ECO:0000313" key="6">
    <source>
        <dbReference type="Proteomes" id="UP000308917"/>
    </source>
</evidence>
<dbReference type="GO" id="GO:1904680">
    <property type="term" value="F:peptide transmembrane transporter activity"/>
    <property type="evidence" value="ECO:0007669"/>
    <property type="project" value="TreeGrafter"/>
</dbReference>
<comment type="similarity">
    <text evidence="1">Belongs to the bacterial solute-binding protein 5 family.</text>
</comment>
<dbReference type="PANTHER" id="PTHR30290:SF38">
    <property type="entry name" value="D,D-DIPEPTIDE-BINDING PERIPLASMIC PROTEIN DDPA-RELATED"/>
    <property type="match status" value="1"/>
</dbReference>
<evidence type="ECO:0000259" key="4">
    <source>
        <dbReference type="Pfam" id="PF00496"/>
    </source>
</evidence>
<dbReference type="OrthoDB" id="9801799at2"/>
<dbReference type="PANTHER" id="PTHR30290">
    <property type="entry name" value="PERIPLASMIC BINDING COMPONENT OF ABC TRANSPORTER"/>
    <property type="match status" value="1"/>
</dbReference>
<evidence type="ECO:0000313" key="5">
    <source>
        <dbReference type="EMBL" id="THT98088.1"/>
    </source>
</evidence>
<organism evidence="5 6">
    <name type="scientific">Lampropedia puyangensis</name>
    <dbReference type="NCBI Taxonomy" id="1330072"/>
    <lineage>
        <taxon>Bacteria</taxon>
        <taxon>Pseudomonadati</taxon>
        <taxon>Pseudomonadota</taxon>
        <taxon>Betaproteobacteria</taxon>
        <taxon>Burkholderiales</taxon>
        <taxon>Comamonadaceae</taxon>
        <taxon>Lampropedia</taxon>
    </lineage>
</organism>
<feature type="domain" description="Solute-binding protein family 5" evidence="4">
    <location>
        <begin position="84"/>
        <end position="437"/>
    </location>
</feature>
<dbReference type="Proteomes" id="UP000308917">
    <property type="component" value="Unassembled WGS sequence"/>
</dbReference>
<feature type="signal peptide" evidence="3">
    <location>
        <begin position="1"/>
        <end position="29"/>
    </location>
</feature>
<dbReference type="GO" id="GO:0030288">
    <property type="term" value="C:outer membrane-bounded periplasmic space"/>
    <property type="evidence" value="ECO:0007669"/>
    <property type="project" value="UniProtKB-ARBA"/>
</dbReference>
<dbReference type="GO" id="GO:0043190">
    <property type="term" value="C:ATP-binding cassette (ABC) transporter complex"/>
    <property type="evidence" value="ECO:0007669"/>
    <property type="project" value="InterPro"/>
</dbReference>
<dbReference type="SUPFAM" id="SSF53850">
    <property type="entry name" value="Periplasmic binding protein-like II"/>
    <property type="match status" value="1"/>
</dbReference>
<dbReference type="InterPro" id="IPR000914">
    <property type="entry name" value="SBP_5_dom"/>
</dbReference>
<dbReference type="GO" id="GO:0015833">
    <property type="term" value="P:peptide transport"/>
    <property type="evidence" value="ECO:0007669"/>
    <property type="project" value="TreeGrafter"/>
</dbReference>
<gene>
    <name evidence="5" type="ORF">E9531_14910</name>
</gene>
<feature type="chain" id="PRO_5020342429" evidence="3">
    <location>
        <begin position="30"/>
        <end position="540"/>
    </location>
</feature>
<dbReference type="AlphaFoldDB" id="A0A4S8EUF9"/>
<dbReference type="InterPro" id="IPR039424">
    <property type="entry name" value="SBP_5"/>
</dbReference>
<dbReference type="Gene3D" id="3.40.190.10">
    <property type="entry name" value="Periplasmic binding protein-like II"/>
    <property type="match status" value="1"/>
</dbReference>
<evidence type="ECO:0000256" key="3">
    <source>
        <dbReference type="SAM" id="SignalP"/>
    </source>
</evidence>
<sequence length="540" mass="59888">MKSITTWKKIALNSLLALGLTGTAAGTTAATNNNPTQPQSGGTLIAALQPEPRQLNTAFDNQYANAVVSSNIFEGLLTYDADFKPQPGLAQAWSVSEDGKTITFKLRQNVRWHDGQAFTSNDVKFSVLELWKKLHARGRITFAAVQDVLTPDAHTVVFVLDKPNPAILSALNSAESQVLPAHVYAGEEDIRKSPKNNTPIGTGPFKFQQWDKGQSITLVRNEDYWDKGKPYLDRVIFRSIADAAARSAALETGEVQYLPYSGVPFSDVERLRKDPHLKFETRGYSFHSQVYFLEYNLRRPQLSDKRVRQAIALAFSRQALADTVWYGLATPAYSPIPASVPAFHNANVPRYDLDIDRANALLDEAGFPRGANGTRFAINIDVPPTNDRYPLAAEYIRQSLSKVGIDVKIIQVDQASYLSKVFGNYDFDLQILGYSIFQDPQLGLTRVVWSKAAKPGISYVNASGYASPQADALIEAYQEENDPKKRQEQFLQLQSILVEDLPVLPLLEAPFFSFYRDTVHGLSTAPDGVLSSLKNVWIAP</sequence>
<reference evidence="5 6" key="1">
    <citation type="journal article" date="2015" name="Antonie Van Leeuwenhoek">
        <title>Lampropedia puyangensis sp. nov., isolated from symptomatic bark of Populus ? euramericana canker and emended description of Lampropedia hyalina (Ehrenberg 1832) Lee et al. 2004.</title>
        <authorList>
            <person name="Li Y."/>
            <person name="Wang T."/>
            <person name="Piao C.G."/>
            <person name="Wang L.F."/>
            <person name="Tian G.Z."/>
            <person name="Zhu T.H."/>
            <person name="Guo M.W."/>
        </authorList>
    </citation>
    <scope>NUCLEOTIDE SEQUENCE [LARGE SCALE GENOMIC DNA]</scope>
    <source>
        <strain evidence="5 6">2-bin</strain>
    </source>
</reference>
<comment type="caution">
    <text evidence="5">The sequence shown here is derived from an EMBL/GenBank/DDBJ whole genome shotgun (WGS) entry which is preliminary data.</text>
</comment>
<dbReference type="Gene3D" id="3.10.105.10">
    <property type="entry name" value="Dipeptide-binding Protein, Domain 3"/>
    <property type="match status" value="1"/>
</dbReference>
<evidence type="ECO:0000256" key="1">
    <source>
        <dbReference type="ARBA" id="ARBA00005695"/>
    </source>
</evidence>
<dbReference type="InterPro" id="IPR030678">
    <property type="entry name" value="Peptide/Ni-bd"/>
</dbReference>
<proteinExistence type="inferred from homology"/>
<dbReference type="RefSeq" id="WP_136574570.1">
    <property type="nucleotide sequence ID" value="NZ_STFG01000023.1"/>
</dbReference>
<dbReference type="CDD" id="cd08517">
    <property type="entry name" value="PBP2_NikA_DppA_OppA_like_13"/>
    <property type="match status" value="1"/>
</dbReference>
<keyword evidence="2 3" id="KW-0732">Signal</keyword>
<dbReference type="PIRSF" id="PIRSF002741">
    <property type="entry name" value="MppA"/>
    <property type="match status" value="1"/>
</dbReference>
<dbReference type="EMBL" id="STFG01000023">
    <property type="protein sequence ID" value="THT98088.1"/>
    <property type="molecule type" value="Genomic_DNA"/>
</dbReference>